<proteinExistence type="predicted"/>
<evidence type="ECO:0000313" key="1">
    <source>
        <dbReference type="EMBL" id="SHJ47520.1"/>
    </source>
</evidence>
<evidence type="ECO:0000313" key="2">
    <source>
        <dbReference type="Proteomes" id="UP000184512"/>
    </source>
</evidence>
<organism evidence="1 2">
    <name type="scientific">Tessaracoccus bendigoensis DSM 12906</name>
    <dbReference type="NCBI Taxonomy" id="1123357"/>
    <lineage>
        <taxon>Bacteria</taxon>
        <taxon>Bacillati</taxon>
        <taxon>Actinomycetota</taxon>
        <taxon>Actinomycetes</taxon>
        <taxon>Propionibacteriales</taxon>
        <taxon>Propionibacteriaceae</taxon>
        <taxon>Tessaracoccus</taxon>
    </lineage>
</organism>
<dbReference type="EMBL" id="FQZG01000051">
    <property type="protein sequence ID" value="SHJ47520.1"/>
    <property type="molecule type" value="Genomic_DNA"/>
</dbReference>
<reference evidence="1 2" key="1">
    <citation type="submission" date="2016-11" db="EMBL/GenBank/DDBJ databases">
        <authorList>
            <person name="Jaros S."/>
            <person name="Januszkiewicz K."/>
            <person name="Wedrychowicz H."/>
        </authorList>
    </citation>
    <scope>NUCLEOTIDE SEQUENCE [LARGE SCALE GENOMIC DNA]</scope>
    <source>
        <strain evidence="1 2">DSM 12906</strain>
    </source>
</reference>
<dbReference type="OrthoDB" id="4236906at2"/>
<dbReference type="STRING" id="1123357.SAMN02745244_02595"/>
<dbReference type="RefSeq" id="WP_139280261.1">
    <property type="nucleotide sequence ID" value="NZ_FQZG01000051.1"/>
</dbReference>
<dbReference type="Proteomes" id="UP000184512">
    <property type="component" value="Unassembled WGS sequence"/>
</dbReference>
<name>A0A1M6JLJ8_9ACTN</name>
<protein>
    <submittedName>
        <fullName evidence="1">Uncharacterized protein</fullName>
    </submittedName>
</protein>
<gene>
    <name evidence="1" type="ORF">SAMN02745244_02595</name>
</gene>
<sequence>MDIVELLSTVRLDDVRTIEETAKLALDAAPDKGLGVFDESDANGELTIQVNAVAWGLSIEIWFRTRYQTPSATLAATVATVYRREEATEIPDQTKRDFIEKVAVMAAYPYLRSALHELAAKLRLGSLTLDILRQGEFRIAGAGGDGETA</sequence>
<dbReference type="AlphaFoldDB" id="A0A1M6JLJ8"/>
<accession>A0A1M6JLJ8</accession>
<keyword evidence="2" id="KW-1185">Reference proteome</keyword>